<dbReference type="InterPro" id="IPR012942">
    <property type="entry name" value="SRR1-like"/>
</dbReference>
<keyword evidence="5" id="KW-1185">Reference proteome</keyword>
<evidence type="ECO:0000313" key="5">
    <source>
        <dbReference type="Proteomes" id="UP000094527"/>
    </source>
</evidence>
<proteinExistence type="inferred from homology"/>
<accession>A0A1D2MRJ9</accession>
<dbReference type="PANTHER" id="PTHR28626">
    <property type="entry name" value="SRR1-LIKE PROTEIN"/>
    <property type="match status" value="1"/>
</dbReference>
<feature type="domain" description="SRR1-like" evidence="3">
    <location>
        <begin position="123"/>
        <end position="280"/>
    </location>
</feature>
<dbReference type="OrthoDB" id="551431at2759"/>
<feature type="region of interest" description="Disordered" evidence="2">
    <location>
        <begin position="394"/>
        <end position="422"/>
    </location>
</feature>
<dbReference type="PANTHER" id="PTHR28626:SF3">
    <property type="entry name" value="SRR1-LIKE PROTEIN"/>
    <property type="match status" value="1"/>
</dbReference>
<dbReference type="InterPro" id="IPR040044">
    <property type="entry name" value="SRR1L"/>
</dbReference>
<evidence type="ECO:0000256" key="2">
    <source>
        <dbReference type="SAM" id="MobiDB-lite"/>
    </source>
</evidence>
<feature type="compositionally biased region" description="Basic and acidic residues" evidence="2">
    <location>
        <begin position="404"/>
        <end position="422"/>
    </location>
</feature>
<name>A0A1D2MRJ9_ORCCI</name>
<dbReference type="Pfam" id="PF07985">
    <property type="entry name" value="SRR1"/>
    <property type="match status" value="1"/>
</dbReference>
<evidence type="ECO:0000313" key="4">
    <source>
        <dbReference type="EMBL" id="ODM95521.1"/>
    </source>
</evidence>
<dbReference type="Proteomes" id="UP000094527">
    <property type="component" value="Unassembled WGS sequence"/>
</dbReference>
<sequence length="422" mass="48100">MSNDQKEIVSIPPAEKVISEEEKSENIKQEGDEFIVVNKRKGRKDCRRGKRAEQNFHNELKGSQPGNDSVERSVIESRGEVLRKISLCIDNLRESKYYNKIQEHLDEGFTKVIGCSSCPNNLSIFCLGLGPFSSHLLSRIARYQLALLILLKEKYGVSAEIFDPVFIPQERSILTEDFEIEVSTINEEGKHRIESPTLIYMPHCPHQLVNNFLFANWTPESLANCYILCNSLSEALVSIPSSYVKKNLSFLLNAHSICEEIPVPNIFSDQPDVFNDIALHVFPTKNFTSLSEDFWMNISEPSYTEEDFVSSESINVRNSDTWKYIMEIARRNRLTSLQNCQEGSEWPRIAETYLMYTQSSRIYGDMIEQTKQSRGGTTIMDAIKAQSKASSALFELKRRKPRRGGGDKKDDRGDLGDDSPKL</sequence>
<reference evidence="4 5" key="1">
    <citation type="journal article" date="2016" name="Genome Biol. Evol.">
        <title>Gene Family Evolution Reflects Adaptation to Soil Environmental Stressors in the Genome of the Collembolan Orchesella cincta.</title>
        <authorList>
            <person name="Faddeeva-Vakhrusheva A."/>
            <person name="Derks M.F."/>
            <person name="Anvar S.Y."/>
            <person name="Agamennone V."/>
            <person name="Suring W."/>
            <person name="Smit S."/>
            <person name="van Straalen N.M."/>
            <person name="Roelofs D."/>
        </authorList>
    </citation>
    <scope>NUCLEOTIDE SEQUENCE [LARGE SCALE GENOMIC DNA]</scope>
    <source>
        <tissue evidence="4">Mixed pool</tissue>
    </source>
</reference>
<dbReference type="GO" id="GO:0005634">
    <property type="term" value="C:nucleus"/>
    <property type="evidence" value="ECO:0007669"/>
    <property type="project" value="TreeGrafter"/>
</dbReference>
<comment type="caution">
    <text evidence="4">The sequence shown here is derived from an EMBL/GenBank/DDBJ whole genome shotgun (WGS) entry which is preliminary data.</text>
</comment>
<dbReference type="OMA" id="WMNISEP"/>
<comment type="similarity">
    <text evidence="1">Belongs to the SRR1 family.</text>
</comment>
<gene>
    <name evidence="4" type="ORF">Ocin01_11161</name>
</gene>
<dbReference type="GO" id="GO:0005737">
    <property type="term" value="C:cytoplasm"/>
    <property type="evidence" value="ECO:0007669"/>
    <property type="project" value="TreeGrafter"/>
</dbReference>
<evidence type="ECO:0000256" key="1">
    <source>
        <dbReference type="ARBA" id="ARBA00009856"/>
    </source>
</evidence>
<evidence type="ECO:0000259" key="3">
    <source>
        <dbReference type="Pfam" id="PF07985"/>
    </source>
</evidence>
<protein>
    <submittedName>
        <fullName evidence="4">SRR1-like protein</fullName>
    </submittedName>
</protein>
<dbReference type="AlphaFoldDB" id="A0A1D2MRJ9"/>
<organism evidence="4 5">
    <name type="scientific">Orchesella cincta</name>
    <name type="common">Springtail</name>
    <name type="synonym">Podura cincta</name>
    <dbReference type="NCBI Taxonomy" id="48709"/>
    <lineage>
        <taxon>Eukaryota</taxon>
        <taxon>Metazoa</taxon>
        <taxon>Ecdysozoa</taxon>
        <taxon>Arthropoda</taxon>
        <taxon>Hexapoda</taxon>
        <taxon>Collembola</taxon>
        <taxon>Entomobryomorpha</taxon>
        <taxon>Entomobryoidea</taxon>
        <taxon>Orchesellidae</taxon>
        <taxon>Orchesellinae</taxon>
        <taxon>Orchesella</taxon>
    </lineage>
</organism>
<dbReference type="STRING" id="48709.A0A1D2MRJ9"/>
<dbReference type="EMBL" id="LJIJ01000659">
    <property type="protein sequence ID" value="ODM95521.1"/>
    <property type="molecule type" value="Genomic_DNA"/>
</dbReference>